<sequence>MRAVLFDVYQTLLEATPIPRGDRREAMAEVARKFDLPTQIPLDQAFEEAIRKAHHESLFPHPEVDVREIWQSISPELSDPAGFAAAIEDAVNPTRSVQGAPELIISLHRQGLKLGIVSNAQAYTLPLLERHLGEAASYFKPELSVFSYQHLRAKPDPELFRIAIEPLLLRGIPASEILMVGDSRTNDIEPAKGLGLQAHLIPPAELSIPADLLRL</sequence>
<dbReference type="Pfam" id="PF00702">
    <property type="entry name" value="Hydrolase"/>
    <property type="match status" value="1"/>
</dbReference>
<gene>
    <name evidence="1" type="ORF">JIN81_17325</name>
</gene>
<evidence type="ECO:0000313" key="1">
    <source>
        <dbReference type="EMBL" id="MBK1828800.1"/>
    </source>
</evidence>
<dbReference type="GO" id="GO:0016787">
    <property type="term" value="F:hydrolase activity"/>
    <property type="evidence" value="ECO:0007669"/>
    <property type="project" value="UniProtKB-KW"/>
</dbReference>
<organism evidence="1 2">
    <name type="scientific">Haloferula rosea</name>
    <dbReference type="NCBI Taxonomy" id="490093"/>
    <lineage>
        <taxon>Bacteria</taxon>
        <taxon>Pseudomonadati</taxon>
        <taxon>Verrucomicrobiota</taxon>
        <taxon>Verrucomicrobiia</taxon>
        <taxon>Verrucomicrobiales</taxon>
        <taxon>Verrucomicrobiaceae</taxon>
        <taxon>Haloferula</taxon>
    </lineage>
</organism>
<dbReference type="Gene3D" id="3.40.50.1000">
    <property type="entry name" value="HAD superfamily/HAD-like"/>
    <property type="match status" value="1"/>
</dbReference>
<dbReference type="InterPro" id="IPR036412">
    <property type="entry name" value="HAD-like_sf"/>
</dbReference>
<dbReference type="EMBL" id="JAENII010000018">
    <property type="protein sequence ID" value="MBK1828800.1"/>
    <property type="molecule type" value="Genomic_DNA"/>
</dbReference>
<dbReference type="PANTHER" id="PTHR46191:SF2">
    <property type="entry name" value="HALOACID DEHALOGENASE-LIKE HYDROLASE DOMAIN-CONTAINING PROTEIN 3"/>
    <property type="match status" value="1"/>
</dbReference>
<proteinExistence type="predicted"/>
<keyword evidence="2" id="KW-1185">Reference proteome</keyword>
<keyword evidence="1" id="KW-0378">Hydrolase</keyword>
<dbReference type="InterPro" id="IPR006439">
    <property type="entry name" value="HAD-SF_hydro_IA"/>
</dbReference>
<dbReference type="SFLD" id="SFLDS00003">
    <property type="entry name" value="Haloacid_Dehalogenase"/>
    <property type="match status" value="1"/>
</dbReference>
<dbReference type="Proteomes" id="UP000658278">
    <property type="component" value="Unassembled WGS sequence"/>
</dbReference>
<evidence type="ECO:0000313" key="2">
    <source>
        <dbReference type="Proteomes" id="UP000658278"/>
    </source>
</evidence>
<protein>
    <submittedName>
        <fullName evidence="1">HAD-IA family hydrolase</fullName>
    </submittedName>
</protein>
<name>A0A934VHL5_9BACT</name>
<dbReference type="InterPro" id="IPR051828">
    <property type="entry name" value="HAD-like_hydrolase_domain"/>
</dbReference>
<dbReference type="SFLD" id="SFLDG01129">
    <property type="entry name" value="C1.5:_HAD__Beta-PGM__Phosphata"/>
    <property type="match status" value="1"/>
</dbReference>
<dbReference type="PANTHER" id="PTHR46191">
    <property type="match status" value="1"/>
</dbReference>
<accession>A0A934VHL5</accession>
<reference evidence="1" key="1">
    <citation type="submission" date="2021-01" db="EMBL/GenBank/DDBJ databases">
        <title>Modified the classification status of verrucomicrobia.</title>
        <authorList>
            <person name="Feng X."/>
        </authorList>
    </citation>
    <scope>NUCLEOTIDE SEQUENCE</scope>
    <source>
        <strain evidence="1">KCTC 22201</strain>
    </source>
</reference>
<dbReference type="SUPFAM" id="SSF56784">
    <property type="entry name" value="HAD-like"/>
    <property type="match status" value="1"/>
</dbReference>
<dbReference type="InterPro" id="IPR023214">
    <property type="entry name" value="HAD_sf"/>
</dbReference>
<dbReference type="NCBIfam" id="TIGR01549">
    <property type="entry name" value="HAD-SF-IA-v1"/>
    <property type="match status" value="1"/>
</dbReference>
<dbReference type="AlphaFoldDB" id="A0A934VHL5"/>
<comment type="caution">
    <text evidence="1">The sequence shown here is derived from an EMBL/GenBank/DDBJ whole genome shotgun (WGS) entry which is preliminary data.</text>
</comment>
<dbReference type="RefSeq" id="WP_200282937.1">
    <property type="nucleotide sequence ID" value="NZ_JAENII010000018.1"/>
</dbReference>
<dbReference type="PRINTS" id="PR00413">
    <property type="entry name" value="HADHALOGNASE"/>
</dbReference>